<accession>A0ABR1WPD2</accession>
<sequence>MEGPTDSSICVQSTDEGLAWFDAAFSDPGKQARIKEIHFDVLLPRTSVKRLKKMQSNAETAANNAVFTHATAAFFRSLATWEPRSPGGGIKLTVTTRSLNRALIQELVASGELDQLHNQFGPPIWDLRDSYRYVQFTPDAPPLPKVACMSEFDVASNYDFHPSVLSTLLSALVRLERLDWRLFLPGRRLASERREIRSALAHVLQQADLPQTLATVEIRLSDQDPGNEYFDPGSFGEDAEDADDLSLAVRRICQLPTIRTLRLEDHWILSPVALGKHASLAELHCPSLEHLYIECARTTPGGQWMMSGDPEAGIENDDYYRTRRFDSDDSDTSDYAPEFEWDKQDGDVPGIWFRFHPEPPYSALLQSFADGAVHGMPKLRSLTVRIGKNSRAPLRLKYFPQADGEGNGPYWDALAGRDFDTSWQMPLELRRALKGPDGNIELKGDLDTKPTSEVGL</sequence>
<proteinExistence type="predicted"/>
<evidence type="ECO:0000313" key="1">
    <source>
        <dbReference type="EMBL" id="KAK8085379.1"/>
    </source>
</evidence>
<evidence type="ECO:0000313" key="2">
    <source>
        <dbReference type="Proteomes" id="UP001433268"/>
    </source>
</evidence>
<name>A0ABR1WPD2_9PEZI</name>
<reference evidence="1 2" key="1">
    <citation type="submission" date="2023-01" db="EMBL/GenBank/DDBJ databases">
        <title>Analysis of 21 Apiospora genomes using comparative genomics revels a genus with tremendous synthesis potential of carbohydrate active enzymes and secondary metabolites.</title>
        <authorList>
            <person name="Sorensen T."/>
        </authorList>
    </citation>
    <scope>NUCLEOTIDE SEQUENCE [LARGE SCALE GENOMIC DNA]</scope>
    <source>
        <strain evidence="1 2">CBS 114990</strain>
    </source>
</reference>
<comment type="caution">
    <text evidence="1">The sequence shown here is derived from an EMBL/GenBank/DDBJ whole genome shotgun (WGS) entry which is preliminary data.</text>
</comment>
<dbReference type="EMBL" id="JAQQWN010000005">
    <property type="protein sequence ID" value="KAK8085379.1"/>
    <property type="molecule type" value="Genomic_DNA"/>
</dbReference>
<protein>
    <submittedName>
        <fullName evidence="1">Uncharacterized protein</fullName>
    </submittedName>
</protein>
<dbReference type="GeneID" id="92044025"/>
<dbReference type="Proteomes" id="UP001433268">
    <property type="component" value="Unassembled WGS sequence"/>
</dbReference>
<dbReference type="RefSeq" id="XP_066669888.1">
    <property type="nucleotide sequence ID" value="XM_066810965.1"/>
</dbReference>
<organism evidence="1 2">
    <name type="scientific">Apiospora hydei</name>
    <dbReference type="NCBI Taxonomy" id="1337664"/>
    <lineage>
        <taxon>Eukaryota</taxon>
        <taxon>Fungi</taxon>
        <taxon>Dikarya</taxon>
        <taxon>Ascomycota</taxon>
        <taxon>Pezizomycotina</taxon>
        <taxon>Sordariomycetes</taxon>
        <taxon>Xylariomycetidae</taxon>
        <taxon>Amphisphaeriales</taxon>
        <taxon>Apiosporaceae</taxon>
        <taxon>Apiospora</taxon>
    </lineage>
</organism>
<gene>
    <name evidence="1" type="ORF">PG997_006650</name>
</gene>
<keyword evidence="2" id="KW-1185">Reference proteome</keyword>